<feature type="chain" id="PRO_5025664307" evidence="2">
    <location>
        <begin position="23"/>
        <end position="78"/>
    </location>
</feature>
<evidence type="ECO:0000256" key="2">
    <source>
        <dbReference type="SAM" id="SignalP"/>
    </source>
</evidence>
<evidence type="ECO:0000313" key="3">
    <source>
        <dbReference type="EMBL" id="MXU83954.1"/>
    </source>
</evidence>
<evidence type="ECO:0000256" key="1">
    <source>
        <dbReference type="SAM" id="MobiDB-lite"/>
    </source>
</evidence>
<keyword evidence="2" id="KW-0732">Signal</keyword>
<dbReference type="EMBL" id="GIFC01001871">
    <property type="protein sequence ID" value="MXU83954.1"/>
    <property type="molecule type" value="Transcribed_RNA"/>
</dbReference>
<name>A0A6B0U5A3_IXORI</name>
<organism evidence="3">
    <name type="scientific">Ixodes ricinus</name>
    <name type="common">Common tick</name>
    <name type="synonym">Acarus ricinus</name>
    <dbReference type="NCBI Taxonomy" id="34613"/>
    <lineage>
        <taxon>Eukaryota</taxon>
        <taxon>Metazoa</taxon>
        <taxon>Ecdysozoa</taxon>
        <taxon>Arthropoda</taxon>
        <taxon>Chelicerata</taxon>
        <taxon>Arachnida</taxon>
        <taxon>Acari</taxon>
        <taxon>Parasitiformes</taxon>
        <taxon>Ixodida</taxon>
        <taxon>Ixodoidea</taxon>
        <taxon>Ixodidae</taxon>
        <taxon>Ixodinae</taxon>
        <taxon>Ixodes</taxon>
    </lineage>
</organism>
<protein>
    <submittedName>
        <fullName evidence="3">Putative secreted protein</fullName>
    </submittedName>
</protein>
<reference evidence="3" key="1">
    <citation type="submission" date="2019-12" db="EMBL/GenBank/DDBJ databases">
        <title>An insight into the sialome of adult female Ixodes ricinus ticks feeding for 6 days.</title>
        <authorList>
            <person name="Perner J."/>
            <person name="Ribeiro J.M.C."/>
        </authorList>
    </citation>
    <scope>NUCLEOTIDE SEQUENCE</scope>
    <source>
        <strain evidence="3">Semi-engorged</strain>
        <tissue evidence="3">Salivary glands</tissue>
    </source>
</reference>
<feature type="compositionally biased region" description="Basic and acidic residues" evidence="1">
    <location>
        <begin position="22"/>
        <end position="34"/>
    </location>
</feature>
<proteinExistence type="predicted"/>
<feature type="compositionally biased region" description="Polar residues" evidence="1">
    <location>
        <begin position="35"/>
        <end position="56"/>
    </location>
</feature>
<feature type="region of interest" description="Disordered" evidence="1">
    <location>
        <begin position="22"/>
        <end position="63"/>
    </location>
</feature>
<feature type="signal peptide" evidence="2">
    <location>
        <begin position="1"/>
        <end position="22"/>
    </location>
</feature>
<dbReference type="AlphaFoldDB" id="A0A6B0U5A3"/>
<sequence>MSDVWSIAISWIYSSATTLTLADDHQGPHSDRRNVPNTNNPIQSDTESGSINQSEQLIHPRQHIWTQQRHLTRGAGFL</sequence>
<accession>A0A6B0U5A3</accession>